<proteinExistence type="predicted"/>
<comment type="caution">
    <text evidence="2">The sequence shown here is derived from an EMBL/GenBank/DDBJ whole genome shotgun (WGS) entry which is preliminary data.</text>
</comment>
<feature type="non-terminal residue" evidence="2">
    <location>
        <position position="131"/>
    </location>
</feature>
<dbReference type="EMBL" id="JARJLG010000002">
    <property type="protein sequence ID" value="KAJ7783853.1"/>
    <property type="molecule type" value="Genomic_DNA"/>
</dbReference>
<evidence type="ECO:0000259" key="1">
    <source>
        <dbReference type="Pfam" id="PF23155"/>
    </source>
</evidence>
<dbReference type="InterPro" id="IPR023393">
    <property type="entry name" value="START-like_dom_sf"/>
</dbReference>
<dbReference type="Proteomes" id="UP001215280">
    <property type="component" value="Unassembled WGS sequence"/>
</dbReference>
<evidence type="ECO:0000313" key="3">
    <source>
        <dbReference type="Proteomes" id="UP001215280"/>
    </source>
</evidence>
<keyword evidence="3" id="KW-1185">Reference proteome</keyword>
<reference evidence="2" key="1">
    <citation type="submission" date="2023-03" db="EMBL/GenBank/DDBJ databases">
        <title>Massive genome expansion in bonnet fungi (Mycena s.s.) driven by repeated elements and novel gene families across ecological guilds.</title>
        <authorList>
            <consortium name="Lawrence Berkeley National Laboratory"/>
            <person name="Harder C.B."/>
            <person name="Miyauchi S."/>
            <person name="Viragh M."/>
            <person name="Kuo A."/>
            <person name="Thoen E."/>
            <person name="Andreopoulos B."/>
            <person name="Lu D."/>
            <person name="Skrede I."/>
            <person name="Drula E."/>
            <person name="Henrissat B."/>
            <person name="Morin E."/>
            <person name="Kohler A."/>
            <person name="Barry K."/>
            <person name="LaButti K."/>
            <person name="Morin E."/>
            <person name="Salamov A."/>
            <person name="Lipzen A."/>
            <person name="Mereny Z."/>
            <person name="Hegedus B."/>
            <person name="Baldrian P."/>
            <person name="Stursova M."/>
            <person name="Weitz H."/>
            <person name="Taylor A."/>
            <person name="Grigoriev I.V."/>
            <person name="Nagy L.G."/>
            <person name="Martin F."/>
            <person name="Kauserud H."/>
        </authorList>
    </citation>
    <scope>NUCLEOTIDE SEQUENCE</scope>
    <source>
        <strain evidence="2">CBHHK188m</strain>
    </source>
</reference>
<dbReference type="InterPro" id="IPR055481">
    <property type="entry name" value="DUF7053"/>
</dbReference>
<dbReference type="Pfam" id="PF23155">
    <property type="entry name" value="DUF7053"/>
    <property type="match status" value="1"/>
</dbReference>
<name>A0AAD7KF30_9AGAR</name>
<feature type="non-terminal residue" evidence="2">
    <location>
        <position position="1"/>
    </location>
</feature>
<dbReference type="Gene3D" id="3.30.530.20">
    <property type="match status" value="1"/>
</dbReference>
<feature type="domain" description="DUF7053" evidence="1">
    <location>
        <begin position="3"/>
        <end position="131"/>
    </location>
</feature>
<protein>
    <recommendedName>
        <fullName evidence="1">DUF7053 domain-containing protein</fullName>
    </recommendedName>
</protein>
<sequence length="131" mass="14368">LDVPLPTVLALLRDPPAMVRLNPLLVSVDVDPVDPTKYTIVDNLALPFGYRTQITYEAKITVHDDGMHAESAAGAGTRTASKYTARAISENTTEIVEEVHVKSFFLLLPFIRGVIAKAHNESLDRLTAKLE</sequence>
<organism evidence="2 3">
    <name type="scientific">Mycena maculata</name>
    <dbReference type="NCBI Taxonomy" id="230809"/>
    <lineage>
        <taxon>Eukaryota</taxon>
        <taxon>Fungi</taxon>
        <taxon>Dikarya</taxon>
        <taxon>Basidiomycota</taxon>
        <taxon>Agaricomycotina</taxon>
        <taxon>Agaricomycetes</taxon>
        <taxon>Agaricomycetidae</taxon>
        <taxon>Agaricales</taxon>
        <taxon>Marasmiineae</taxon>
        <taxon>Mycenaceae</taxon>
        <taxon>Mycena</taxon>
    </lineage>
</organism>
<evidence type="ECO:0000313" key="2">
    <source>
        <dbReference type="EMBL" id="KAJ7783853.1"/>
    </source>
</evidence>
<gene>
    <name evidence="2" type="ORF">DFH07DRAFT_680907</name>
</gene>
<dbReference type="CDD" id="cd07812">
    <property type="entry name" value="SRPBCC"/>
    <property type="match status" value="1"/>
</dbReference>
<dbReference type="AlphaFoldDB" id="A0AAD7KF30"/>
<accession>A0AAD7KF30</accession>
<dbReference type="SUPFAM" id="SSF55961">
    <property type="entry name" value="Bet v1-like"/>
    <property type="match status" value="1"/>
</dbReference>